<organism evidence="6">
    <name type="scientific">marine sediment metagenome</name>
    <dbReference type="NCBI Taxonomy" id="412755"/>
    <lineage>
        <taxon>unclassified sequences</taxon>
        <taxon>metagenomes</taxon>
        <taxon>ecological metagenomes</taxon>
    </lineage>
</organism>
<dbReference type="GO" id="GO:0003824">
    <property type="term" value="F:catalytic activity"/>
    <property type="evidence" value="ECO:0007669"/>
    <property type="project" value="InterPro"/>
</dbReference>
<sequence length="207" mass="23112">MNNEDVPLTHAGMALEFELQKQYYNECKIYILQIESTLRCPQLCDYCYAGSTPDSPQGMSSEKIKELLDTASKLDIRMIDWLGGDPLVRKDWYELCKYASNLGLINNIWTSGIPLANAEIAEKAVEVSEGGFISTHLDTFNPELLVQSPQFPGSLEGSLKSKRRSLLFFLSIRVSSLSSFTLPNSCVRITEQGVNQPSLVIQITVPQ</sequence>
<dbReference type="EMBL" id="BART01008897">
    <property type="protein sequence ID" value="GAG59634.1"/>
    <property type="molecule type" value="Genomic_DNA"/>
</dbReference>
<dbReference type="InterPro" id="IPR050377">
    <property type="entry name" value="Radical_SAM_PqqE_MftC-like"/>
</dbReference>
<protein>
    <recommendedName>
        <fullName evidence="5">Radical SAM core domain-containing protein</fullName>
    </recommendedName>
</protein>
<accession>X0YSY6</accession>
<proteinExistence type="predicted"/>
<reference evidence="6" key="1">
    <citation type="journal article" date="2014" name="Front. Microbiol.">
        <title>High frequency of phylogenetically diverse reductive dehalogenase-homologous genes in deep subseafloor sedimentary metagenomes.</title>
        <authorList>
            <person name="Kawai M."/>
            <person name="Futagami T."/>
            <person name="Toyoda A."/>
            <person name="Takaki Y."/>
            <person name="Nishi S."/>
            <person name="Hori S."/>
            <person name="Arai W."/>
            <person name="Tsubouchi T."/>
            <person name="Morono Y."/>
            <person name="Uchiyama I."/>
            <person name="Ito T."/>
            <person name="Fujiyama A."/>
            <person name="Inagaki F."/>
            <person name="Takami H."/>
        </authorList>
    </citation>
    <scope>NUCLEOTIDE SEQUENCE</scope>
    <source>
        <strain evidence="6">Expedition CK06-06</strain>
    </source>
</reference>
<dbReference type="Gene3D" id="3.20.20.70">
    <property type="entry name" value="Aldolase class I"/>
    <property type="match status" value="1"/>
</dbReference>
<feature type="domain" description="Radical SAM core" evidence="5">
    <location>
        <begin position="35"/>
        <end position="145"/>
    </location>
</feature>
<evidence type="ECO:0000256" key="1">
    <source>
        <dbReference type="ARBA" id="ARBA00022691"/>
    </source>
</evidence>
<evidence type="ECO:0000313" key="6">
    <source>
        <dbReference type="EMBL" id="GAG59634.1"/>
    </source>
</evidence>
<evidence type="ECO:0000256" key="2">
    <source>
        <dbReference type="ARBA" id="ARBA00022723"/>
    </source>
</evidence>
<keyword evidence="1" id="KW-0949">S-adenosyl-L-methionine</keyword>
<dbReference type="InterPro" id="IPR058240">
    <property type="entry name" value="rSAM_sf"/>
</dbReference>
<dbReference type="PANTHER" id="PTHR11228">
    <property type="entry name" value="RADICAL SAM DOMAIN PROTEIN"/>
    <property type="match status" value="1"/>
</dbReference>
<keyword evidence="2" id="KW-0479">Metal-binding</keyword>
<dbReference type="SFLD" id="SFLDG01067">
    <property type="entry name" value="SPASM/twitch_domain_containing"/>
    <property type="match status" value="1"/>
</dbReference>
<dbReference type="InterPro" id="IPR007197">
    <property type="entry name" value="rSAM"/>
</dbReference>
<evidence type="ECO:0000256" key="4">
    <source>
        <dbReference type="ARBA" id="ARBA00023014"/>
    </source>
</evidence>
<comment type="caution">
    <text evidence="6">The sequence shown here is derived from an EMBL/GenBank/DDBJ whole genome shotgun (WGS) entry which is preliminary data.</text>
</comment>
<dbReference type="CDD" id="cd01335">
    <property type="entry name" value="Radical_SAM"/>
    <property type="match status" value="1"/>
</dbReference>
<dbReference type="GO" id="GO:0046872">
    <property type="term" value="F:metal ion binding"/>
    <property type="evidence" value="ECO:0007669"/>
    <property type="project" value="UniProtKB-KW"/>
</dbReference>
<keyword evidence="3" id="KW-0408">Iron</keyword>
<dbReference type="GO" id="GO:0051536">
    <property type="term" value="F:iron-sulfur cluster binding"/>
    <property type="evidence" value="ECO:0007669"/>
    <property type="project" value="UniProtKB-KW"/>
</dbReference>
<gene>
    <name evidence="6" type="ORF">S01H4_19879</name>
</gene>
<dbReference type="SUPFAM" id="SSF102114">
    <property type="entry name" value="Radical SAM enzymes"/>
    <property type="match status" value="1"/>
</dbReference>
<dbReference type="PANTHER" id="PTHR11228:SF7">
    <property type="entry name" value="PQQA PEPTIDE CYCLASE"/>
    <property type="match status" value="1"/>
</dbReference>
<dbReference type="AlphaFoldDB" id="X0YSY6"/>
<keyword evidence="4" id="KW-0411">Iron-sulfur</keyword>
<evidence type="ECO:0000259" key="5">
    <source>
        <dbReference type="Pfam" id="PF04055"/>
    </source>
</evidence>
<evidence type="ECO:0000256" key="3">
    <source>
        <dbReference type="ARBA" id="ARBA00023004"/>
    </source>
</evidence>
<name>X0YSY6_9ZZZZ</name>
<dbReference type="SFLD" id="SFLDS00029">
    <property type="entry name" value="Radical_SAM"/>
    <property type="match status" value="1"/>
</dbReference>
<dbReference type="Pfam" id="PF04055">
    <property type="entry name" value="Radical_SAM"/>
    <property type="match status" value="1"/>
</dbReference>
<dbReference type="InterPro" id="IPR013785">
    <property type="entry name" value="Aldolase_TIM"/>
</dbReference>